<dbReference type="GO" id="GO:0006203">
    <property type="term" value="P:dGTP catabolic process"/>
    <property type="evidence" value="ECO:0007669"/>
    <property type="project" value="TreeGrafter"/>
</dbReference>
<dbReference type="SUPFAM" id="SSF109604">
    <property type="entry name" value="HD-domain/PDEase-like"/>
    <property type="match status" value="1"/>
</dbReference>
<dbReference type="InterPro" id="IPR050135">
    <property type="entry name" value="dGTPase-like"/>
</dbReference>
<dbReference type="InterPro" id="IPR003607">
    <property type="entry name" value="HD/PDEase_dom"/>
</dbReference>
<dbReference type="GO" id="GO:0008832">
    <property type="term" value="F:dGTPase activity"/>
    <property type="evidence" value="ECO:0007669"/>
    <property type="project" value="TreeGrafter"/>
</dbReference>
<dbReference type="InterPro" id="IPR006674">
    <property type="entry name" value="HD_domain"/>
</dbReference>
<dbReference type="EMBL" id="CAXITT010000160">
    <property type="protein sequence ID" value="CAL1534050.1"/>
    <property type="molecule type" value="Genomic_DNA"/>
</dbReference>
<gene>
    <name evidence="3" type="ORF">GSLYS_00008010001</name>
</gene>
<evidence type="ECO:0000256" key="1">
    <source>
        <dbReference type="ARBA" id="ARBA00005776"/>
    </source>
</evidence>
<dbReference type="SMART" id="SM00471">
    <property type="entry name" value="HDc"/>
    <property type="match status" value="1"/>
</dbReference>
<dbReference type="Pfam" id="PF01966">
    <property type="entry name" value="HD"/>
    <property type="match status" value="1"/>
</dbReference>
<keyword evidence="4" id="KW-1185">Reference proteome</keyword>
<protein>
    <recommendedName>
        <fullName evidence="2">HD domain-containing protein</fullName>
    </recommendedName>
</protein>
<feature type="domain" description="HD" evidence="2">
    <location>
        <begin position="140"/>
        <end position="292"/>
    </location>
</feature>
<dbReference type="AlphaFoldDB" id="A0AAV2HJ62"/>
<dbReference type="PROSITE" id="PS51831">
    <property type="entry name" value="HD"/>
    <property type="match status" value="1"/>
</dbReference>
<name>A0AAV2HJ62_LYMST</name>
<comment type="caution">
    <text evidence="3">The sequence shown here is derived from an EMBL/GenBank/DDBJ whole genome shotgun (WGS) entry which is preliminary data.</text>
</comment>
<evidence type="ECO:0000259" key="2">
    <source>
        <dbReference type="PROSITE" id="PS51831"/>
    </source>
</evidence>
<organism evidence="3 4">
    <name type="scientific">Lymnaea stagnalis</name>
    <name type="common">Great pond snail</name>
    <name type="synonym">Helix stagnalis</name>
    <dbReference type="NCBI Taxonomy" id="6523"/>
    <lineage>
        <taxon>Eukaryota</taxon>
        <taxon>Metazoa</taxon>
        <taxon>Spiralia</taxon>
        <taxon>Lophotrochozoa</taxon>
        <taxon>Mollusca</taxon>
        <taxon>Gastropoda</taxon>
        <taxon>Heterobranchia</taxon>
        <taxon>Euthyneura</taxon>
        <taxon>Panpulmonata</taxon>
        <taxon>Hygrophila</taxon>
        <taxon>Lymnaeoidea</taxon>
        <taxon>Lymnaeidae</taxon>
        <taxon>Lymnaea</taxon>
    </lineage>
</organism>
<proteinExistence type="inferred from homology"/>
<dbReference type="PANTHER" id="PTHR11373:SF4">
    <property type="entry name" value="DEOXYNUCLEOSIDE TRIPHOSPHATE TRIPHOSPHOHYDROLASE SAMHD1"/>
    <property type="match status" value="1"/>
</dbReference>
<evidence type="ECO:0000313" key="3">
    <source>
        <dbReference type="EMBL" id="CAL1534050.1"/>
    </source>
</evidence>
<accession>A0AAV2HJ62</accession>
<dbReference type="Gene3D" id="1.10.3210.10">
    <property type="entry name" value="Hypothetical protein af1432"/>
    <property type="match status" value="1"/>
</dbReference>
<reference evidence="3 4" key="1">
    <citation type="submission" date="2024-04" db="EMBL/GenBank/DDBJ databases">
        <authorList>
            <consortium name="Genoscope - CEA"/>
            <person name="William W."/>
        </authorList>
    </citation>
    <scope>NUCLEOTIDE SEQUENCE [LARGE SCALE GENOMIC DNA]</scope>
</reference>
<dbReference type="PANTHER" id="PTHR11373">
    <property type="entry name" value="DEOXYNUCLEOSIDE TRIPHOSPHATE TRIPHOSPHOHYDROLASE"/>
    <property type="match status" value="1"/>
</dbReference>
<dbReference type="GO" id="GO:0005634">
    <property type="term" value="C:nucleus"/>
    <property type="evidence" value="ECO:0007669"/>
    <property type="project" value="TreeGrafter"/>
</dbReference>
<evidence type="ECO:0000313" key="4">
    <source>
        <dbReference type="Proteomes" id="UP001497497"/>
    </source>
</evidence>
<comment type="similarity">
    <text evidence="1">Belongs to the SAMHD1 family.</text>
</comment>
<sequence length="485" mass="56836">MALHKDSKRRKTSNQCWEDMNNDELLKEMKRKGLSQKIVLFAGKTKLTGKDLRYLSPEVLKKCEGQHLKLCHYLEIIKFRDNLGPSQLLSLKVYNDPVHGHIQMNPACQAIIDTPQFQRLRYLKQLGMVYFVFPGATNNRFEHSLGACHLAGKFVRNLRNNQPNLGITDKDILCVEIAGLCHDLGHGPFSHFFEEEFLKRLEGFTKMSHEFVSVKMFRHLVEMNELMEPGGKLREFGLTEEDITFIEEQIEGNHYNEDGTWARVGRGKEKSFLYEIVSNKRNGIDVDKWDYFARDCHHLGIKNNFDYTRYMKFARVIDVDNQMQICIRDKELGNLYNMFYTRYTLHKYAYQHKVKCAIEAMLTHALLKANNHITFPGSDRKQYKIDKCNEDMEAFTQLTDNVLFKILYSPKNNDDMQSAKQLIQRIFRRDIYVTAFESIPVEPKDLQNVQPQQIKTEIMQKVQHIQEEKRVAITEEDIFVNVSIT</sequence>
<dbReference type="CDD" id="cd00077">
    <property type="entry name" value="HDc"/>
    <property type="match status" value="1"/>
</dbReference>
<dbReference type="Proteomes" id="UP001497497">
    <property type="component" value="Unassembled WGS sequence"/>
</dbReference>